<feature type="transmembrane region" description="Helical" evidence="8">
    <location>
        <begin position="179"/>
        <end position="199"/>
    </location>
</feature>
<dbReference type="EMBL" id="DVFV01000051">
    <property type="protein sequence ID" value="HIQ90532.1"/>
    <property type="molecule type" value="Genomic_DNA"/>
</dbReference>
<keyword evidence="5" id="KW-0862">Zinc</keyword>
<evidence type="ECO:0000256" key="2">
    <source>
        <dbReference type="ARBA" id="ARBA00006939"/>
    </source>
</evidence>
<feature type="transmembrane region" description="Helical" evidence="8">
    <location>
        <begin position="211"/>
        <end position="230"/>
    </location>
</feature>
<evidence type="ECO:0000256" key="7">
    <source>
        <dbReference type="ARBA" id="ARBA00023136"/>
    </source>
</evidence>
<evidence type="ECO:0000256" key="4">
    <source>
        <dbReference type="ARBA" id="ARBA00022692"/>
    </source>
</evidence>
<dbReference type="AlphaFoldDB" id="A0A9D0ZQT5"/>
<evidence type="ECO:0000256" key="8">
    <source>
        <dbReference type="SAM" id="Phobius"/>
    </source>
</evidence>
<dbReference type="PANTHER" id="PTHR11040">
    <property type="entry name" value="ZINC/IRON TRANSPORTER"/>
    <property type="match status" value="1"/>
</dbReference>
<evidence type="ECO:0000256" key="5">
    <source>
        <dbReference type="ARBA" id="ARBA00022833"/>
    </source>
</evidence>
<organism evidence="9 10">
    <name type="scientific">Candidatus Coprosoma intestinipullorum</name>
    <dbReference type="NCBI Taxonomy" id="2840752"/>
    <lineage>
        <taxon>Bacteria</taxon>
        <taxon>Bacillati</taxon>
        <taxon>Bacillota</taxon>
        <taxon>Bacillota incertae sedis</taxon>
        <taxon>Candidatus Coprosoma</taxon>
    </lineage>
</organism>
<gene>
    <name evidence="9" type="ORF">IAB27_02745</name>
</gene>
<reference evidence="9" key="1">
    <citation type="submission" date="2020-10" db="EMBL/GenBank/DDBJ databases">
        <authorList>
            <person name="Gilroy R."/>
        </authorList>
    </citation>
    <scope>NUCLEOTIDE SEQUENCE</scope>
    <source>
        <strain evidence="9">CHK147-3167</strain>
    </source>
</reference>
<comment type="subcellular location">
    <subcellularLocation>
        <location evidence="1">Cell membrane</location>
        <topology evidence="1">Multi-pass membrane protein</topology>
    </subcellularLocation>
</comment>
<proteinExistence type="inferred from homology"/>
<dbReference type="GO" id="GO:0005886">
    <property type="term" value="C:plasma membrane"/>
    <property type="evidence" value="ECO:0007669"/>
    <property type="project" value="UniProtKB-SubCell"/>
</dbReference>
<reference evidence="9" key="2">
    <citation type="journal article" date="2021" name="PeerJ">
        <title>Extensive microbial diversity within the chicken gut microbiome revealed by metagenomics and culture.</title>
        <authorList>
            <person name="Gilroy R."/>
            <person name="Ravi A."/>
            <person name="Getino M."/>
            <person name="Pursley I."/>
            <person name="Horton D.L."/>
            <person name="Alikhan N.F."/>
            <person name="Baker D."/>
            <person name="Gharbi K."/>
            <person name="Hall N."/>
            <person name="Watson M."/>
            <person name="Adriaenssens E.M."/>
            <person name="Foster-Nyarko E."/>
            <person name="Jarju S."/>
            <person name="Secka A."/>
            <person name="Antonio M."/>
            <person name="Oren A."/>
            <person name="Chaudhuri R.R."/>
            <person name="La Ragione R."/>
            <person name="Hildebrand F."/>
            <person name="Pallen M.J."/>
        </authorList>
    </citation>
    <scope>NUCLEOTIDE SEQUENCE</scope>
    <source>
        <strain evidence="9">CHK147-3167</strain>
    </source>
</reference>
<evidence type="ECO:0000256" key="1">
    <source>
        <dbReference type="ARBA" id="ARBA00004651"/>
    </source>
</evidence>
<feature type="transmembrane region" description="Helical" evidence="8">
    <location>
        <begin position="114"/>
        <end position="131"/>
    </location>
</feature>
<feature type="transmembrane region" description="Helical" evidence="8">
    <location>
        <begin position="42"/>
        <end position="63"/>
    </location>
</feature>
<feature type="transmembrane region" description="Helical" evidence="8">
    <location>
        <begin position="84"/>
        <end position="108"/>
    </location>
</feature>
<comment type="similarity">
    <text evidence="2">Belongs to the ZIP transporter (TC 2.A.5) family.</text>
</comment>
<feature type="transmembrane region" description="Helical" evidence="8">
    <location>
        <begin position="151"/>
        <end position="173"/>
    </location>
</feature>
<keyword evidence="7 8" id="KW-0472">Membrane</keyword>
<dbReference type="InterPro" id="IPR003689">
    <property type="entry name" value="ZIP"/>
</dbReference>
<name>A0A9D0ZQT5_9FIRM</name>
<evidence type="ECO:0000256" key="3">
    <source>
        <dbReference type="ARBA" id="ARBA00022475"/>
    </source>
</evidence>
<dbReference type="Pfam" id="PF02535">
    <property type="entry name" value="Zip"/>
    <property type="match status" value="1"/>
</dbReference>
<keyword evidence="6 8" id="KW-1133">Transmembrane helix</keyword>
<keyword evidence="4 8" id="KW-0812">Transmembrane</keyword>
<evidence type="ECO:0000313" key="9">
    <source>
        <dbReference type="EMBL" id="HIQ90532.1"/>
    </source>
</evidence>
<accession>A0A9D0ZQT5</accession>
<comment type="caution">
    <text evidence="9">The sequence shown here is derived from an EMBL/GenBank/DDBJ whole genome shotgun (WGS) entry which is preliminary data.</text>
</comment>
<protein>
    <submittedName>
        <fullName evidence="9">ZIP family metal transporter</fullName>
    </submittedName>
</protein>
<feature type="transmembrane region" description="Helical" evidence="8">
    <location>
        <begin position="12"/>
        <end position="30"/>
    </location>
</feature>
<dbReference type="PANTHER" id="PTHR11040:SF211">
    <property type="entry name" value="ZINC TRANSPORTER ZIP11"/>
    <property type="match status" value="1"/>
</dbReference>
<sequence length="231" mass="24235">MKKELGEKTQKLLLGFTAGIMVAASIWSLLIPAIDMSTGVKWVPALVGFLIGIFFLLLLDHIIPHLHIEKTEAEGPKTKLKKSAMLALAVTLHNIPEGMAVGVVLIGLISGSDITIYAAIALTIGVAIQNIPEGAIISMPMRNAGSSRKRACVYGILSGLVEPVAGALTILGASLAVPILPYLLAFAAGAMMYVVTEELIPSSQYGKHTDIGTIGLAFGFCLMMVLDVALG</sequence>
<dbReference type="Proteomes" id="UP000886786">
    <property type="component" value="Unassembled WGS sequence"/>
</dbReference>
<keyword evidence="3" id="KW-1003">Cell membrane</keyword>
<evidence type="ECO:0000313" key="10">
    <source>
        <dbReference type="Proteomes" id="UP000886786"/>
    </source>
</evidence>
<evidence type="ECO:0000256" key="6">
    <source>
        <dbReference type="ARBA" id="ARBA00022989"/>
    </source>
</evidence>
<dbReference type="GO" id="GO:0005385">
    <property type="term" value="F:zinc ion transmembrane transporter activity"/>
    <property type="evidence" value="ECO:0007669"/>
    <property type="project" value="TreeGrafter"/>
</dbReference>